<evidence type="ECO:0000259" key="21">
    <source>
        <dbReference type="PROSITE" id="PS50525"/>
    </source>
</evidence>
<comment type="subcellular location">
    <subcellularLocation>
        <location evidence="3">Host Golgi apparatus</location>
    </subcellularLocation>
    <subcellularLocation>
        <location evidence="5">Host endoplasmic reticulum-Golgi intermediate compartment</location>
    </subcellularLocation>
    <subcellularLocation>
        <location evidence="4">Virion</location>
    </subcellularLocation>
</comment>
<dbReference type="GO" id="GO:0006351">
    <property type="term" value="P:DNA-templated transcription"/>
    <property type="evidence" value="ECO:0007669"/>
    <property type="project" value="InterPro"/>
</dbReference>
<evidence type="ECO:0000256" key="3">
    <source>
        <dbReference type="ARBA" id="ARBA00004136"/>
    </source>
</evidence>
<organism evidence="22">
    <name type="scientific">Hymenopteran phenui-related virus OKIAV255</name>
    <dbReference type="NCBI Taxonomy" id="2792547"/>
    <lineage>
        <taxon>Viruses</taxon>
        <taxon>Riboviria</taxon>
        <taxon>Orthornavirae</taxon>
        <taxon>Negarnaviricota</taxon>
        <taxon>Polyploviricotina</taxon>
        <taxon>Bunyaviricetes</taxon>
        <taxon>Hareavirales</taxon>
        <taxon>Phenuiviridae</taxon>
    </lineage>
</organism>
<evidence type="ECO:0000256" key="4">
    <source>
        <dbReference type="ARBA" id="ARBA00004328"/>
    </source>
</evidence>
<keyword evidence="14" id="KW-1038">Host endoplasmic reticulum</keyword>
<keyword evidence="12" id="KW-0460">Magnesium</keyword>
<dbReference type="GO" id="GO:0044177">
    <property type="term" value="C:host cell Golgi apparatus"/>
    <property type="evidence" value="ECO:0007669"/>
    <property type="project" value="UniProtKB-SubCell"/>
</dbReference>
<dbReference type="GO" id="GO:0046872">
    <property type="term" value="F:metal ion binding"/>
    <property type="evidence" value="ECO:0007669"/>
    <property type="project" value="UniProtKB-KW"/>
</dbReference>
<evidence type="ECO:0000256" key="18">
    <source>
        <dbReference type="ARBA" id="ARBA00031012"/>
    </source>
</evidence>
<evidence type="ECO:0000256" key="17">
    <source>
        <dbReference type="ARBA" id="ARBA00030436"/>
    </source>
</evidence>
<keyword evidence="15" id="KW-0464">Manganese</keyword>
<comment type="cofactor">
    <cofactor evidence="2">
        <name>Mg(2+)</name>
        <dbReference type="ChEBI" id="CHEBI:18420"/>
    </cofactor>
</comment>
<evidence type="ECO:0000256" key="12">
    <source>
        <dbReference type="ARBA" id="ARBA00022842"/>
    </source>
</evidence>
<sequence>MNQAYSTVKEEVLLTVQATFPMLEPGHFYSHEAPIIQVGPTTDLRDFGPHITIERVAANPDVGPPRGGPDVYWSVADQYADHLSVTKGSTLEGPRYKYSHDLVSGALVTTSLPHTDQPLKLIKEMNDDWDNTTPDIIERHPNFWLVIEVVTTLSFSEESVLAAYRGKLFKYSQALEDRAAANRPIIFVVIAVGMEHVASTIELSKSTVRDLLLRRRLTKAIEELYLEEFDTPFRVDEATALEAWEKDQIQLEMTGFTFDDTKTSTGRPWLTKEYCEELIHDHRDRTELEAHVIQTFYSSMVSEAQKLNESSFCSDVQINAFASKFAPEGSNPDHKAIIILPAFLPQVDPTSTTDVAIRSLPSYQDAPVYYKLWSEAFQTILGSPEMFTECPELLMDEAMCDDPSQLEQLLEYRQPLRKKYHRVNFAGLISDDERVELAIKGVWGKAYKDHHAVLAEREKNQRAYSWNADTTDITAFINDVSLLDRYEGPENPSFDLLDQASRCSMNDDSGMQILKEFYNTKLGVYLDFMGDVMTEVCVSNKQNCSHRGMILKKLRNYHAYMLICPTSGSQHCFVSFFMPKGDKEGALIGASPFLRVYETDMGYFTNFTSFKPSKIENKATMLPAFFTLVSYWSWFYNHDMTVAKFQDPSNAESLRMLLLSLLLRIEDKESSEFVITQTRYMFMEIFRSDTNIKPPNPLKLLSKLNHLPRSRLTLWLTRQIVRNFKCMQDEIPVQLPPERLKDMPEDDSPPTDTWVGLLNPFTGGPITSGSRAIALAYTGYLKNKNEDAEGNTDFLMLDKIIEEEMSLKHVPKPMQYGLLADGEVPVPKGFDRRMLLHGSSIMKTRLRKQLGSQWQQIVMKDIRDKLSTRLSEDLATLKASCSVKHAEVASMTATLTSNLAAGRIRVLEAIYKEVDVFGINPYLSFSRILRDVEQHGGFIVADLFKKKQHGGLREIFVLNIYSRMIQLYVETISRVLCSYFEEETMTHPRNKIERIDNHRISVHEQARKRGSASVNYCNSMDKTRWSQSMMMTMLMVPLATILPASVVPGLQRCLNCWVGKKIRIPQAVINLMLQHHELTNSVFSDLKMAFIDPSSSTLTEKQADPFLTIYSGMMQGILHYTSSLLHVCFLNSMQVVIPSVIKSVFPTVEVVLTQVCSSDDSSCILSVLDELHADKPTMSFRRACALAMMCLTNMGPFSKYYGLKDSVKSVEALVGIIEFNSEFVFNDTIAIPVIKFLAACLSVAESSSLMKRQLQMYNLLSDLYRSGFPSLNTHVCQLAQGVLHYKMMGCGLNSLFPEYADRLTRLPDPIYGFFLIDSQYFPGVMGLSFSHWMLARRTNILRFTPKAVLQHELEVTPEGGVMRTLTIKMGQSRRWKQTIDTLRGHIDLQDQVNHCPDLLFREARNNLELKIKLLLKATMPAVAESMMRGNPFMMALASSVYAISTHCYSKTSLVMDAMKLTKEERKTCMILELDQRLADLAMQAATEQMDFKMVFPCEDRYKEAVQVIKELKSHTLVGYHRLRQRRSYFSIQPTRVDVGITLKQYCQNVWFGENLIQTRTTIQRAKDYYTDRISWLRPTLRETLAASPFTTYQELAGFVESYTIKPRNFMRYGPKAAGRGLKLKLLNLARKSYQNLKLFTNLKKTDFRARDVELAHKVNLATTLPDPTLRENTVRCLLKSHEDLASTTNDLLSLNHRDRKLALCQMVAKGNISHGEILTMALASNAGIFISYPKPQTLEVVEGSQSRAWKGYGTIRVQYAGMIVNLYVKDDKCTEIVVSNWSTLHRNPCTLKYIFKTLNVSPCDRRTTPHTVAKFDGSTFVTKSSQGTRIREDPSLRVPPVHCAELCLSVDFLNIHLSQIVGVDYHMRPKSCIILSWRHSASEVLMNMTNEVTDDPWHAWMNQSKLSIESCIDILVEIENRVLPDFVSKWYLDVLYARLVGLLSLKANFRTSAWTNIEEMEDPNPNLLNLQGLEEAVGSVFQLFDQDAMRHLIGVVDKTLESLNVNISEDVRAIMMMPTVIEPLDTRRVGDFKRRMPMFDELIIDQEATTPAFWEQVFSGVMPKANREMADLFMRLYHVPLRSNPSASSSLLVQARERIKDRTRKTEAPEDVPDQIMDTVSLRAQDIHAQVKISDLEKMPSSVYLGDDVSLLDPELLVLEETEGVEFTLESLLAADLAFDESPVNTDEVLADCHTVLEALNRKLSALQDYTRSPVDEYLRWLDFNYPYLESDNCGERVSSLEFTFVPSVHNGNCGFEAFKNSLGLAVTPEELRSSLSLSPWYRLVTSDEAKAIMATDRAHLDDVCLLMLARMHSVNICLHHSIGPFSRITKGYYHLCINTSYPWVHLSWYSAPYSGGSMYDALVIEGKSIERRDDHRAEDEVSRPYFRSKLDEYLPLIMDNKQEAEQAESQAWDTIVILSDINSLESEDMINKLSTLHTKFKAYVKTASEAMFTLTSLCKPS</sequence>
<evidence type="ECO:0000256" key="8">
    <source>
        <dbReference type="ARBA" id="ARBA00022679"/>
    </source>
</evidence>
<dbReference type="GO" id="GO:0039694">
    <property type="term" value="P:viral RNA genome replication"/>
    <property type="evidence" value="ECO:0007669"/>
    <property type="project" value="InterPro"/>
</dbReference>
<proteinExistence type="inferred from homology"/>
<accession>A0A7T0M3E3</accession>
<evidence type="ECO:0000256" key="15">
    <source>
        <dbReference type="ARBA" id="ARBA00023211"/>
    </source>
</evidence>
<dbReference type="CDD" id="cd22744">
    <property type="entry name" value="OTU"/>
    <property type="match status" value="1"/>
</dbReference>
<protein>
    <recommendedName>
        <fullName evidence="7">RNA-directed RNA polymerase L</fullName>
        <ecNumber evidence="6">2.7.7.48</ecNumber>
    </recommendedName>
    <alternativeName>
        <fullName evidence="16">Large structural protein</fullName>
    </alternativeName>
    <alternativeName>
        <fullName evidence="18">Replicase</fullName>
    </alternativeName>
    <alternativeName>
        <fullName evidence="17">Transcriptase</fullName>
    </alternativeName>
</protein>
<comment type="function">
    <text evidence="20">RNA-dependent RNA polymerase, which is responsible for the replication and transcription of the viral RNA genome using antigenomic RNA as an intermediate. During transcription, synthesizes subgenomic RNAs and assures their capping by a cap-snatching mechanism, which involves the endonuclease activity cleaving the host capped pre-mRNAs. These short capped RNAs are then used as primers for viral transcription. The 3'-end of subgenomic mRNAs molecules are not polyadenylated. During replication, the polymerase binds the 5' and 3' vRNA extremities at distinct sites. In turn, significant conformational changes occur in the polymerase and in vRNA to initiate active RNA synthesis. As a consequence of the use of the same enzyme for both transcription and replication, these mechanisms need to be well coordinated.</text>
</comment>
<dbReference type="Pfam" id="PF15518">
    <property type="entry name" value="L_protein_N"/>
    <property type="match status" value="1"/>
</dbReference>
<dbReference type="EC" id="2.7.7.48" evidence="6"/>
<evidence type="ECO:0000256" key="20">
    <source>
        <dbReference type="ARBA" id="ARBA00046037"/>
    </source>
</evidence>
<evidence type="ECO:0000256" key="11">
    <source>
        <dbReference type="ARBA" id="ARBA00022812"/>
    </source>
</evidence>
<feature type="domain" description="RdRp catalytic" evidence="21">
    <location>
        <begin position="1005"/>
        <end position="1197"/>
    </location>
</feature>
<dbReference type="InterPro" id="IPR022531">
    <property type="entry name" value="L_PA-C-like"/>
</dbReference>
<evidence type="ECO:0000256" key="10">
    <source>
        <dbReference type="ARBA" id="ARBA00022801"/>
    </source>
</evidence>
<evidence type="ECO:0000256" key="19">
    <source>
        <dbReference type="ARBA" id="ARBA00034123"/>
    </source>
</evidence>
<dbReference type="InterPro" id="IPR007322">
    <property type="entry name" value="RNA_pol_bunyavir"/>
</dbReference>
<name>A0A7T0M3E3_9VIRU</name>
<evidence type="ECO:0000256" key="6">
    <source>
        <dbReference type="ARBA" id="ARBA00012494"/>
    </source>
</evidence>
<evidence type="ECO:0000256" key="1">
    <source>
        <dbReference type="ARBA" id="ARBA00001936"/>
    </source>
</evidence>
<dbReference type="GO" id="GO:0016787">
    <property type="term" value="F:hydrolase activity"/>
    <property type="evidence" value="ECO:0007669"/>
    <property type="project" value="UniProtKB-KW"/>
</dbReference>
<dbReference type="InterPro" id="IPR007099">
    <property type="entry name" value="RNA-dir_pol_NSvirus"/>
</dbReference>
<evidence type="ECO:0000256" key="9">
    <source>
        <dbReference type="ARBA" id="ARBA00022723"/>
    </source>
</evidence>
<dbReference type="InterPro" id="IPR029124">
    <property type="entry name" value="L_protein_N"/>
</dbReference>
<dbReference type="GO" id="GO:0044172">
    <property type="term" value="C:host cell endoplasmic reticulum-Golgi intermediate compartment"/>
    <property type="evidence" value="ECO:0007669"/>
    <property type="project" value="UniProtKB-SubCell"/>
</dbReference>
<evidence type="ECO:0000256" key="2">
    <source>
        <dbReference type="ARBA" id="ARBA00001946"/>
    </source>
</evidence>
<dbReference type="GO" id="GO:0003968">
    <property type="term" value="F:RNA-directed RNA polymerase activity"/>
    <property type="evidence" value="ECO:0007669"/>
    <property type="project" value="UniProtKB-KW"/>
</dbReference>
<evidence type="ECO:0000256" key="16">
    <source>
        <dbReference type="ARBA" id="ARBA00030285"/>
    </source>
</evidence>
<dbReference type="EMBL" id="MW288195">
    <property type="protein sequence ID" value="QPL15332.1"/>
    <property type="molecule type" value="Viral_cRNA"/>
</dbReference>
<reference evidence="22" key="1">
    <citation type="journal article" date="2019" name="PLoS Pathog.">
        <title>Re-assessing the diversity of negative strand RNA viruses in insects.</title>
        <authorList>
            <person name="Kafer S."/>
            <person name="Paraskevopoulou S."/>
            <person name="Zirkel F."/>
            <person name="Wieseke N."/>
            <person name="Donath A."/>
            <person name="Petersen M."/>
            <person name="Jones T.C."/>
            <person name="Liu S."/>
            <person name="Zhou X."/>
            <person name="Middendorf M."/>
            <person name="Junglen S."/>
            <person name="Misof B."/>
            <person name="Drosten C."/>
        </authorList>
    </citation>
    <scope>NUCLEOTIDE SEQUENCE</scope>
    <source>
        <strain evidence="22">OKIAV255</strain>
    </source>
</reference>
<keyword evidence="22" id="KW-0696">RNA-directed RNA polymerase</keyword>
<keyword evidence="11" id="KW-1040">Host Golgi apparatus</keyword>
<evidence type="ECO:0000313" key="22">
    <source>
        <dbReference type="EMBL" id="QPL15332.1"/>
    </source>
</evidence>
<keyword evidence="8" id="KW-0808">Transferase</keyword>
<evidence type="ECO:0000256" key="5">
    <source>
        <dbReference type="ARBA" id="ARBA00004452"/>
    </source>
</evidence>
<keyword evidence="13" id="KW-0946">Virion</keyword>
<evidence type="ECO:0000256" key="14">
    <source>
        <dbReference type="ARBA" id="ARBA00023184"/>
    </source>
</evidence>
<dbReference type="GO" id="GO:0044423">
    <property type="term" value="C:virion component"/>
    <property type="evidence" value="ECO:0007669"/>
    <property type="project" value="UniProtKB-KW"/>
</dbReference>
<dbReference type="Pfam" id="PF04196">
    <property type="entry name" value="Bunya_RdRp"/>
    <property type="match status" value="1"/>
</dbReference>
<comment type="cofactor">
    <cofactor evidence="1">
        <name>Mn(2+)</name>
        <dbReference type="ChEBI" id="CHEBI:29035"/>
    </cofactor>
</comment>
<dbReference type="Pfam" id="PF12603">
    <property type="entry name" value="L_PA-C-like"/>
    <property type="match status" value="1"/>
</dbReference>
<evidence type="ECO:0000256" key="13">
    <source>
        <dbReference type="ARBA" id="ARBA00022844"/>
    </source>
</evidence>
<evidence type="ECO:0000256" key="7">
    <source>
        <dbReference type="ARBA" id="ARBA00018602"/>
    </source>
</evidence>
<keyword evidence="22" id="KW-0548">Nucleotidyltransferase</keyword>
<dbReference type="PROSITE" id="PS50525">
    <property type="entry name" value="RDRP_SSRNA_NEG_SEG"/>
    <property type="match status" value="1"/>
</dbReference>
<comment type="similarity">
    <text evidence="19">Belongs to the Bunyavirales RNA polymerase family.</text>
</comment>
<keyword evidence="10" id="KW-0378">Hydrolase</keyword>
<keyword evidence="9" id="KW-0479">Metal-binding</keyword>